<dbReference type="CDD" id="cd16279">
    <property type="entry name" value="metallo-hydrolase-like_MBL-fold"/>
    <property type="match status" value="1"/>
</dbReference>
<dbReference type="KEGG" id="ppan:ESD82_13355"/>
<dbReference type="SUPFAM" id="SSF56281">
    <property type="entry name" value="Metallo-hydrolase/oxidoreductase"/>
    <property type="match status" value="1"/>
</dbReference>
<evidence type="ECO:0000313" key="6">
    <source>
        <dbReference type="Proteomes" id="UP000326453"/>
    </source>
</evidence>
<organism evidence="2 6">
    <name type="scientific">Paracoccus pantotrophus</name>
    <name type="common">Thiosphaera pantotropha</name>
    <dbReference type="NCBI Taxonomy" id="82367"/>
    <lineage>
        <taxon>Bacteria</taxon>
        <taxon>Pseudomonadati</taxon>
        <taxon>Pseudomonadota</taxon>
        <taxon>Alphaproteobacteria</taxon>
        <taxon>Rhodobacterales</taxon>
        <taxon>Paracoccaceae</taxon>
        <taxon>Paracoccus</taxon>
    </lineage>
</organism>
<evidence type="ECO:0000313" key="7">
    <source>
        <dbReference type="Proteomes" id="UP000509322"/>
    </source>
</evidence>
<accession>A0A1I5IFQ7</accession>
<reference evidence="4 5" key="1">
    <citation type="submission" date="2018-10" db="EMBL/GenBank/DDBJ databases">
        <title>Genomic Encyclopedia of Archaeal and Bacterial Type Strains, Phase II (KMG-II): from individual species to whole genera.</title>
        <authorList>
            <person name="Goeker M."/>
        </authorList>
    </citation>
    <scope>NUCLEOTIDE SEQUENCE [LARGE SCALE GENOMIC DNA]</scope>
    <source>
        <strain evidence="5">ATCC 35512 / DSM 2944 / CIP 106514 / LMD 82.5 / NBRC 102493 / NCCB 82005 / GB17</strain>
        <strain evidence="4">DSM 2944</strain>
    </source>
</reference>
<dbReference type="EMBL" id="CP044426">
    <property type="protein sequence ID" value="QFG37164.1"/>
    <property type="molecule type" value="Genomic_DNA"/>
</dbReference>
<dbReference type="RefSeq" id="WP_024844962.1">
    <property type="nucleotide sequence ID" value="NZ_CP038203.1"/>
</dbReference>
<dbReference type="EMBL" id="RBLI01000001">
    <property type="protein sequence ID" value="RKS52414.1"/>
    <property type="molecule type" value="Genomic_DNA"/>
</dbReference>
<dbReference type="InterPro" id="IPR036866">
    <property type="entry name" value="RibonucZ/Hydroxyglut_hydro"/>
</dbReference>
<feature type="domain" description="Metallo-beta-lactamase" evidence="1">
    <location>
        <begin position="50"/>
        <end position="235"/>
    </location>
</feature>
<proteinExistence type="predicted"/>
<dbReference type="Proteomes" id="UP000273626">
    <property type="component" value="Unassembled WGS sequence"/>
</dbReference>
<dbReference type="GO" id="GO:0016787">
    <property type="term" value="F:hydrolase activity"/>
    <property type="evidence" value="ECO:0007669"/>
    <property type="project" value="UniProtKB-KW"/>
</dbReference>
<protein>
    <submittedName>
        <fullName evidence="2">MBL fold metallo-hydrolase</fullName>
    </submittedName>
    <submittedName>
        <fullName evidence="4">Phosphoribosyl 1,2-cyclic phosphate phosphodiesterase</fullName>
    </submittedName>
</protein>
<dbReference type="GeneID" id="51371567"/>
<dbReference type="AlphaFoldDB" id="A0A1I5IFQ7"/>
<reference evidence="3 7" key="3">
    <citation type="submission" date="2020-07" db="EMBL/GenBank/DDBJ databases">
        <title>The complete genome of Paracoccus pantotrophus ACCC 10489.</title>
        <authorList>
            <person name="Si Y."/>
        </authorList>
    </citation>
    <scope>NUCLEOTIDE SEQUENCE [LARGE SCALE GENOMIC DNA]</scope>
    <source>
        <strain evidence="7">ACCC 10489</strain>
        <strain evidence="3">ACCC10489</strain>
    </source>
</reference>
<sequence>MIRATVLGCGSSGGVPRLGNRWGECDPANPRNRRRRCALLVERHGHDGVTRLLIDTGPDLVPQLLDADVAELDAVAYTHAHADHIHGIDDLRQIVFNMRRRMPVWADQPTAAALKTRFGYIFETPPGSSYPPICDLQPIRGPFAIEGAGGSIELAPFEVNHGDMNALGFRIGGVEQSLVYLPDVLAIPEEAWPVITGCEVFICDALRRIPHPSHAHLALTLEWIARSGCARGVLTNMHVDLDYDAVMRETPENVVPAHDGMRIELI</sequence>
<evidence type="ECO:0000313" key="5">
    <source>
        <dbReference type="Proteomes" id="UP000273626"/>
    </source>
</evidence>
<name>A0A1I5IFQ7_PARPN</name>
<dbReference type="Proteomes" id="UP000326453">
    <property type="component" value="Chromosome 1"/>
</dbReference>
<dbReference type="Pfam" id="PF12706">
    <property type="entry name" value="Lactamase_B_2"/>
    <property type="match status" value="1"/>
</dbReference>
<dbReference type="InterPro" id="IPR001279">
    <property type="entry name" value="Metallo-B-lactamas"/>
</dbReference>
<gene>
    <name evidence="4" type="ORF">BDE18_1740</name>
    <name evidence="2" type="ORF">ESD82_13355</name>
    <name evidence="3" type="ORF">HYQ43_10535</name>
</gene>
<evidence type="ECO:0000259" key="1">
    <source>
        <dbReference type="Pfam" id="PF12706"/>
    </source>
</evidence>
<keyword evidence="5" id="KW-1185">Reference proteome</keyword>
<dbReference type="PANTHER" id="PTHR42663">
    <property type="entry name" value="HYDROLASE C777.06C-RELATED-RELATED"/>
    <property type="match status" value="1"/>
</dbReference>
<evidence type="ECO:0000313" key="3">
    <source>
        <dbReference type="EMBL" id="QLH14734.1"/>
    </source>
</evidence>
<dbReference type="Proteomes" id="UP000509322">
    <property type="component" value="Chromosome 2"/>
</dbReference>
<evidence type="ECO:0000313" key="4">
    <source>
        <dbReference type="EMBL" id="RKS52414.1"/>
    </source>
</evidence>
<dbReference type="Gene3D" id="3.60.15.10">
    <property type="entry name" value="Ribonuclease Z/Hydroxyacylglutathione hydrolase-like"/>
    <property type="match status" value="1"/>
</dbReference>
<dbReference type="PANTHER" id="PTHR42663:SF6">
    <property type="entry name" value="HYDROLASE C777.06C-RELATED"/>
    <property type="match status" value="1"/>
</dbReference>
<keyword evidence="3" id="KW-0378">Hydrolase</keyword>
<evidence type="ECO:0000313" key="2">
    <source>
        <dbReference type="EMBL" id="QFG37164.1"/>
    </source>
</evidence>
<reference evidence="2 6" key="2">
    <citation type="submission" date="2019-01" db="EMBL/GenBank/DDBJ databases">
        <title>Complete Genome Sequence and Annotation of the Paracoccus pantotrophus type strain DSM 2944.</title>
        <authorList>
            <person name="Bockwoldt J.A."/>
            <person name="Zimmermann M."/>
            <person name="Tiso T."/>
            <person name="Blank L.M."/>
        </authorList>
    </citation>
    <scope>NUCLEOTIDE SEQUENCE [LARGE SCALE GENOMIC DNA]</scope>
    <source>
        <strain evidence="2 6">DSM 2944</strain>
    </source>
</reference>
<dbReference type="OrthoDB" id="9781189at2"/>
<dbReference type="EMBL" id="CP058690">
    <property type="protein sequence ID" value="QLH14734.1"/>
    <property type="molecule type" value="Genomic_DNA"/>
</dbReference>